<sequence length="290" mass="33920">MGSEYLHDYNPICNYINVHNQEKEEMKLICKKYLRFLNTSKSWGEANSSYNVSLLLNYWLYDKLTQIYRDTRSNLIYVGFGALQLIWSRFKPSRSEEEYYKKCKPELDMVNHTDWKNRKDLYDYCINSELISLTCPFYGDKCLEYCDYIEKKRDIYNHFESICSKEEENCPQFYRKCEKYNPKTMLNTLKCHERAKAKEKITMGDGDMNHLPGQKVEAAASALGTEETNETSGIGIKVTNSYTPFGSWIRKFRGGNINSVGTIDVVPSYMQETGDIFSDNDANYISYQPM</sequence>
<evidence type="ECO:0000313" key="2">
    <source>
        <dbReference type="Proteomes" id="UP000008333"/>
    </source>
</evidence>
<organism evidence="1 2">
    <name type="scientific">Plasmodium vivax (strain Salvador I)</name>
    <dbReference type="NCBI Taxonomy" id="126793"/>
    <lineage>
        <taxon>Eukaryota</taxon>
        <taxon>Sar</taxon>
        <taxon>Alveolata</taxon>
        <taxon>Apicomplexa</taxon>
        <taxon>Aconoidasida</taxon>
        <taxon>Haemosporida</taxon>
        <taxon>Plasmodiidae</taxon>
        <taxon>Plasmodium</taxon>
        <taxon>Plasmodium (Plasmodium)</taxon>
    </lineage>
</organism>
<dbReference type="EMBL" id="AAKM01000039">
    <property type="protein sequence ID" value="EDL42818.1"/>
    <property type="molecule type" value="Genomic_DNA"/>
</dbReference>
<dbReference type="GeneID" id="5471845"/>
<protein>
    <submittedName>
        <fullName evidence="1">Variable surface protein Vir4/32-like</fullName>
    </submittedName>
</protein>
<dbReference type="PhylomeDB" id="A5KCV0"/>
<accession>A5KCV0</accession>
<keyword evidence="2" id="KW-1185">Reference proteome</keyword>
<dbReference type="VEuPathDB" id="PlasmoDB:PVX_103665"/>
<dbReference type="RefSeq" id="XP_001612605.1">
    <property type="nucleotide sequence ID" value="XM_001612555.1"/>
</dbReference>
<comment type="caution">
    <text evidence="1">The sequence shown here is derived from an EMBL/GenBank/DDBJ whole genome shotgun (WGS) entry which is preliminary data.</text>
</comment>
<reference evidence="1 2" key="1">
    <citation type="journal article" date="2008" name="Nature">
        <title>Comparative genomics of the neglected human malaria parasite Plasmodium vivax.</title>
        <authorList>
            <person name="Carlton J.M."/>
            <person name="Adams J.H."/>
            <person name="Silva J.C."/>
            <person name="Bidwell S.L."/>
            <person name="Lorenzi H."/>
            <person name="Caler E."/>
            <person name="Crabtree J."/>
            <person name="Angiuoli S.V."/>
            <person name="Merino E.F."/>
            <person name="Amedeo P."/>
            <person name="Cheng Q."/>
            <person name="Coulson R.M."/>
            <person name="Crabb B.S."/>
            <person name="Del Portillo H.A."/>
            <person name="Essien K."/>
            <person name="Feldblyum T.V."/>
            <person name="Fernandez-Becerra C."/>
            <person name="Gilson P.R."/>
            <person name="Gueye A.H."/>
            <person name="Guo X."/>
            <person name="Kang'a S."/>
            <person name="Kooij T.W."/>
            <person name="Korsinczky M."/>
            <person name="Meyer E.V."/>
            <person name="Nene V."/>
            <person name="Paulsen I."/>
            <person name="White O."/>
            <person name="Ralph S.A."/>
            <person name="Ren Q."/>
            <person name="Sargeant T.J."/>
            <person name="Salzberg S.L."/>
            <person name="Stoeckert C.J."/>
            <person name="Sullivan S.A."/>
            <person name="Yamamoto M.M."/>
            <person name="Hoffman S.L."/>
            <person name="Wortman J.R."/>
            <person name="Gardner M.J."/>
            <person name="Galinski M.R."/>
            <person name="Barnwell J.W."/>
            <person name="Fraser-Liggett C.M."/>
        </authorList>
    </citation>
    <scope>NUCLEOTIDE SEQUENCE [LARGE SCALE GENOMIC DNA]</scope>
    <source>
        <strain evidence="1 2">Salvador I</strain>
    </source>
</reference>
<dbReference type="Pfam" id="PF05795">
    <property type="entry name" value="Plasmodium_Vir"/>
    <property type="match status" value="1"/>
</dbReference>
<dbReference type="InParanoid" id="A5KCV0"/>
<evidence type="ECO:0000313" key="1">
    <source>
        <dbReference type="EMBL" id="EDL42818.1"/>
    </source>
</evidence>
<dbReference type="AlphaFoldDB" id="A5KCV0"/>
<gene>
    <name evidence="1" type="ORF">PVX_103665</name>
</gene>
<name>A5KCV0_PLAVS</name>
<dbReference type="InterPro" id="IPR008780">
    <property type="entry name" value="Plasmodium_Vir"/>
</dbReference>
<proteinExistence type="predicted"/>
<dbReference type="Proteomes" id="UP000008333">
    <property type="component" value="Unassembled WGS sequence"/>
</dbReference>
<dbReference type="KEGG" id="pvx:PVX_103665"/>